<keyword evidence="1 3" id="KW-0853">WD repeat</keyword>
<gene>
    <name evidence="4" type="ORF">H4R20_006940</name>
</gene>
<dbReference type="OrthoDB" id="2161379at2759"/>
<evidence type="ECO:0000256" key="2">
    <source>
        <dbReference type="ARBA" id="ARBA00022737"/>
    </source>
</evidence>
<dbReference type="PROSITE" id="PS50082">
    <property type="entry name" value="WD_REPEATS_2"/>
    <property type="match status" value="1"/>
</dbReference>
<dbReference type="Proteomes" id="UP001140094">
    <property type="component" value="Unassembled WGS sequence"/>
</dbReference>
<dbReference type="PANTHER" id="PTHR44666:SF1">
    <property type="entry name" value="WD REPEAT-CONTAINING PROTEIN 53"/>
    <property type="match status" value="1"/>
</dbReference>
<evidence type="ECO:0000256" key="3">
    <source>
        <dbReference type="PROSITE-ProRule" id="PRU00221"/>
    </source>
</evidence>
<name>A0A9W8HSR5_9FUNG</name>
<dbReference type="AlphaFoldDB" id="A0A9W8HSR5"/>
<dbReference type="SMART" id="SM00320">
    <property type="entry name" value="WD40"/>
    <property type="match status" value="2"/>
</dbReference>
<keyword evidence="5" id="KW-1185">Reference proteome</keyword>
<dbReference type="InterPro" id="IPR001680">
    <property type="entry name" value="WD40_rpt"/>
</dbReference>
<evidence type="ECO:0008006" key="6">
    <source>
        <dbReference type="Google" id="ProtNLM"/>
    </source>
</evidence>
<dbReference type="PANTHER" id="PTHR44666">
    <property type="entry name" value="WD REPEAT-CONTAINING PROTEIN 53"/>
    <property type="match status" value="1"/>
</dbReference>
<sequence>AQATLTTIKGVGEGSEIQSISTRGDFVAYVDEDGNLGVADYTDPEDSTNFSEKHDGLASCVCLHPEDLTVATGGFDQCVRLWDISSEQVTVSGCARSVEDPSAAKIVNPPFVYTLDFAPGEDSTVVSGHADGRLMCLNSEDYWSWLDCHSYSITA</sequence>
<keyword evidence="2" id="KW-0677">Repeat</keyword>
<dbReference type="Pfam" id="PF00400">
    <property type="entry name" value="WD40"/>
    <property type="match status" value="1"/>
</dbReference>
<protein>
    <recommendedName>
        <fullName evidence="6">WD40 repeat-like protein</fullName>
    </recommendedName>
</protein>
<feature type="non-terminal residue" evidence="4">
    <location>
        <position position="155"/>
    </location>
</feature>
<reference evidence="4" key="1">
    <citation type="submission" date="2022-07" db="EMBL/GenBank/DDBJ databases">
        <title>Phylogenomic reconstructions and comparative analyses of Kickxellomycotina fungi.</title>
        <authorList>
            <person name="Reynolds N.K."/>
            <person name="Stajich J.E."/>
            <person name="Barry K."/>
            <person name="Grigoriev I.V."/>
            <person name="Crous P."/>
            <person name="Smith M.E."/>
        </authorList>
    </citation>
    <scope>NUCLEOTIDE SEQUENCE</scope>
    <source>
        <strain evidence="4">NRRL 1565</strain>
    </source>
</reference>
<dbReference type="PROSITE" id="PS50294">
    <property type="entry name" value="WD_REPEATS_REGION"/>
    <property type="match status" value="1"/>
</dbReference>
<evidence type="ECO:0000313" key="5">
    <source>
        <dbReference type="Proteomes" id="UP001140094"/>
    </source>
</evidence>
<organism evidence="4 5">
    <name type="scientific">Coemansia guatemalensis</name>
    <dbReference type="NCBI Taxonomy" id="2761395"/>
    <lineage>
        <taxon>Eukaryota</taxon>
        <taxon>Fungi</taxon>
        <taxon>Fungi incertae sedis</taxon>
        <taxon>Zoopagomycota</taxon>
        <taxon>Kickxellomycotina</taxon>
        <taxon>Kickxellomycetes</taxon>
        <taxon>Kickxellales</taxon>
        <taxon>Kickxellaceae</taxon>
        <taxon>Coemansia</taxon>
    </lineage>
</organism>
<dbReference type="InterPro" id="IPR015943">
    <property type="entry name" value="WD40/YVTN_repeat-like_dom_sf"/>
</dbReference>
<feature type="repeat" description="WD" evidence="3">
    <location>
        <begin position="51"/>
        <end position="92"/>
    </location>
</feature>
<dbReference type="PROSITE" id="PS00678">
    <property type="entry name" value="WD_REPEATS_1"/>
    <property type="match status" value="1"/>
</dbReference>
<dbReference type="SUPFAM" id="SSF50978">
    <property type="entry name" value="WD40 repeat-like"/>
    <property type="match status" value="1"/>
</dbReference>
<dbReference type="InterPro" id="IPR019775">
    <property type="entry name" value="WD40_repeat_CS"/>
</dbReference>
<feature type="non-terminal residue" evidence="4">
    <location>
        <position position="1"/>
    </location>
</feature>
<accession>A0A9W8HSR5</accession>
<dbReference type="Gene3D" id="2.130.10.10">
    <property type="entry name" value="YVTN repeat-like/Quinoprotein amine dehydrogenase"/>
    <property type="match status" value="1"/>
</dbReference>
<dbReference type="InterPro" id="IPR042453">
    <property type="entry name" value="WDR53"/>
</dbReference>
<evidence type="ECO:0000313" key="4">
    <source>
        <dbReference type="EMBL" id="KAJ2790877.1"/>
    </source>
</evidence>
<dbReference type="EMBL" id="JANBUO010003433">
    <property type="protein sequence ID" value="KAJ2790877.1"/>
    <property type="molecule type" value="Genomic_DNA"/>
</dbReference>
<evidence type="ECO:0000256" key="1">
    <source>
        <dbReference type="ARBA" id="ARBA00022574"/>
    </source>
</evidence>
<comment type="caution">
    <text evidence="4">The sequence shown here is derived from an EMBL/GenBank/DDBJ whole genome shotgun (WGS) entry which is preliminary data.</text>
</comment>
<dbReference type="InterPro" id="IPR036322">
    <property type="entry name" value="WD40_repeat_dom_sf"/>
</dbReference>
<proteinExistence type="predicted"/>